<dbReference type="GO" id="GO:0000160">
    <property type="term" value="P:phosphorelay signal transduction system"/>
    <property type="evidence" value="ECO:0007669"/>
    <property type="project" value="InterPro"/>
</dbReference>
<feature type="domain" description="STAS" evidence="4">
    <location>
        <begin position="130"/>
        <end position="237"/>
    </location>
</feature>
<dbReference type="Pfam" id="PF00072">
    <property type="entry name" value="Response_reg"/>
    <property type="match status" value="1"/>
</dbReference>
<feature type="domain" description="Response regulatory" evidence="3">
    <location>
        <begin position="3"/>
        <end position="117"/>
    </location>
</feature>
<dbReference type="InterPro" id="IPR001789">
    <property type="entry name" value="Sig_transdc_resp-reg_receiver"/>
</dbReference>
<dbReference type="Gene3D" id="3.30.750.24">
    <property type="entry name" value="STAS domain"/>
    <property type="match status" value="1"/>
</dbReference>
<dbReference type="Proteomes" id="UP000482487">
    <property type="component" value="Unassembled WGS sequence"/>
</dbReference>
<evidence type="ECO:0000256" key="2">
    <source>
        <dbReference type="PROSITE-ProRule" id="PRU00169"/>
    </source>
</evidence>
<gene>
    <name evidence="5" type="ORF">GTA51_12675</name>
</gene>
<dbReference type="SMART" id="SM00448">
    <property type="entry name" value="REC"/>
    <property type="match status" value="1"/>
</dbReference>
<proteinExistence type="predicted"/>
<name>A0A7C9IMH8_9BACT</name>
<sequence length="244" mass="25693">MRTILVIDDERPTLQMFELYLGAYGYRVLIAASGEEGLAIFDAEAPPIVLTDIKMPGMDGLQVLGAIKKRCPETEVIVITGHGDTDLALAALELRATDFIDKPICRETLEAALGRANGRLDMVASAGSFGDVAAAREGAIGVVHIRGSLTGETEPYLTRALREMDGATAILFAFTPNASINGAGLDVLLSAADACLASGQRAAVCGLADNFVRVLDRLGVTDKAPRFADRDEALAYLRGGEALG</sequence>
<dbReference type="Pfam" id="PF01740">
    <property type="entry name" value="STAS"/>
    <property type="match status" value="1"/>
</dbReference>
<keyword evidence="6" id="KW-1185">Reference proteome</keyword>
<accession>A0A7C9IMH8</accession>
<dbReference type="InterPro" id="IPR050595">
    <property type="entry name" value="Bact_response_regulator"/>
</dbReference>
<comment type="caution">
    <text evidence="5">The sequence shown here is derived from an EMBL/GenBank/DDBJ whole genome shotgun (WGS) entry which is preliminary data.</text>
</comment>
<dbReference type="PANTHER" id="PTHR44591">
    <property type="entry name" value="STRESS RESPONSE REGULATOR PROTEIN 1"/>
    <property type="match status" value="1"/>
</dbReference>
<dbReference type="AlphaFoldDB" id="A0A7C9IMH8"/>
<evidence type="ECO:0000259" key="3">
    <source>
        <dbReference type="PROSITE" id="PS50110"/>
    </source>
</evidence>
<dbReference type="PROSITE" id="PS50110">
    <property type="entry name" value="RESPONSE_REGULATORY"/>
    <property type="match status" value="1"/>
</dbReference>
<keyword evidence="1 2" id="KW-0597">Phosphoprotein</keyword>
<dbReference type="EMBL" id="WVUD01000023">
    <property type="protein sequence ID" value="MYL83984.1"/>
    <property type="molecule type" value="Genomic_DNA"/>
</dbReference>
<reference evidence="5 6" key="1">
    <citation type="submission" date="2020-01" db="EMBL/GenBank/DDBJ databases">
        <title>Genome sequence of Desulfovibrio aerotolerans DSM 16695(T).</title>
        <authorList>
            <person name="Karnachuk O."/>
            <person name="Avakyan M."/>
            <person name="Mardanov A."/>
            <person name="Kadnikov V."/>
            <person name="Ravin N."/>
        </authorList>
    </citation>
    <scope>NUCLEOTIDE SEQUENCE [LARGE SCALE GENOMIC DNA]</scope>
    <source>
        <strain evidence="5 6">DSM 16695</strain>
    </source>
</reference>
<feature type="modified residue" description="4-aspartylphosphate" evidence="2">
    <location>
        <position position="52"/>
    </location>
</feature>
<dbReference type="PROSITE" id="PS50801">
    <property type="entry name" value="STAS"/>
    <property type="match status" value="1"/>
</dbReference>
<dbReference type="InterPro" id="IPR036513">
    <property type="entry name" value="STAS_dom_sf"/>
</dbReference>
<dbReference type="RefSeq" id="WP_160961610.1">
    <property type="nucleotide sequence ID" value="NZ_WVUD01000023.1"/>
</dbReference>
<dbReference type="PANTHER" id="PTHR44591:SF3">
    <property type="entry name" value="RESPONSE REGULATORY DOMAIN-CONTAINING PROTEIN"/>
    <property type="match status" value="1"/>
</dbReference>
<evidence type="ECO:0000313" key="6">
    <source>
        <dbReference type="Proteomes" id="UP000482487"/>
    </source>
</evidence>
<dbReference type="Gene3D" id="3.40.50.2300">
    <property type="match status" value="1"/>
</dbReference>
<dbReference type="SUPFAM" id="SSF52091">
    <property type="entry name" value="SpoIIaa-like"/>
    <property type="match status" value="1"/>
</dbReference>
<evidence type="ECO:0000313" key="5">
    <source>
        <dbReference type="EMBL" id="MYL83984.1"/>
    </source>
</evidence>
<dbReference type="InterPro" id="IPR002645">
    <property type="entry name" value="STAS_dom"/>
</dbReference>
<evidence type="ECO:0000259" key="4">
    <source>
        <dbReference type="PROSITE" id="PS50801"/>
    </source>
</evidence>
<dbReference type="SUPFAM" id="SSF52172">
    <property type="entry name" value="CheY-like"/>
    <property type="match status" value="1"/>
</dbReference>
<protein>
    <submittedName>
        <fullName evidence="5">Response regulator</fullName>
    </submittedName>
</protein>
<dbReference type="InterPro" id="IPR011006">
    <property type="entry name" value="CheY-like_superfamily"/>
</dbReference>
<organism evidence="5 6">
    <name type="scientific">Solidesulfovibrio aerotolerans</name>
    <dbReference type="NCBI Taxonomy" id="295255"/>
    <lineage>
        <taxon>Bacteria</taxon>
        <taxon>Pseudomonadati</taxon>
        <taxon>Thermodesulfobacteriota</taxon>
        <taxon>Desulfovibrionia</taxon>
        <taxon>Desulfovibrionales</taxon>
        <taxon>Desulfovibrionaceae</taxon>
        <taxon>Solidesulfovibrio</taxon>
    </lineage>
</organism>
<dbReference type="OrthoDB" id="9800029at2"/>
<evidence type="ECO:0000256" key="1">
    <source>
        <dbReference type="ARBA" id="ARBA00022553"/>
    </source>
</evidence>